<feature type="compositionally biased region" description="Basic and acidic residues" evidence="1">
    <location>
        <begin position="1"/>
        <end position="18"/>
    </location>
</feature>
<dbReference type="OrthoDB" id="5970825at2759"/>
<evidence type="ECO:0000313" key="4">
    <source>
        <dbReference type="Proteomes" id="UP000024635"/>
    </source>
</evidence>
<feature type="region of interest" description="Disordered" evidence="1">
    <location>
        <begin position="1"/>
        <end position="27"/>
    </location>
</feature>
<gene>
    <name evidence="3" type="primary">Acey_s0337.g2911</name>
    <name evidence="3" type="synonym">Acey-F09E10.7</name>
    <name evidence="3" type="ORF">Y032_0337g2911</name>
</gene>
<feature type="domain" description="DUF4440" evidence="2">
    <location>
        <begin position="125"/>
        <end position="227"/>
    </location>
</feature>
<keyword evidence="4" id="KW-1185">Reference proteome</keyword>
<reference evidence="4" key="1">
    <citation type="journal article" date="2015" name="Nat. Genet.">
        <title>The genome and transcriptome of the zoonotic hookworm Ancylostoma ceylanicum identify infection-specific gene families.</title>
        <authorList>
            <person name="Schwarz E.M."/>
            <person name="Hu Y."/>
            <person name="Antoshechkin I."/>
            <person name="Miller M.M."/>
            <person name="Sternberg P.W."/>
            <person name="Aroian R.V."/>
        </authorList>
    </citation>
    <scope>NUCLEOTIDE SEQUENCE</scope>
    <source>
        <strain evidence="4">HY135</strain>
    </source>
</reference>
<dbReference type="InterPro" id="IPR027843">
    <property type="entry name" value="DUF4440"/>
</dbReference>
<dbReference type="PANTHER" id="PTHR31664">
    <property type="entry name" value="PROTEIN CBG16427"/>
    <property type="match status" value="1"/>
</dbReference>
<name>A0A016RYI7_9BILA</name>
<dbReference type="InterPro" id="IPR032710">
    <property type="entry name" value="NTF2-like_dom_sf"/>
</dbReference>
<dbReference type="AlphaFoldDB" id="A0A016RYI7"/>
<sequence length="240" mass="26960">MRTTEYNRKARNSSERRLLNMRSSPSSRPCVVPWKLRADSATEAARISSTFQHFLPLPLAGAIFSRHAAHEIPLPEGPLGIRYCNRKRLSVLYKRLSGEKWRLRGESKPDLSPSAMSALFQEIKNRQQAFMKAFNAGDPKGAAAVYDPDGYFMPNGRHPVKGRAGIEEYFKEDMADGVQTAQIITEEVNGGGDWAFERGSYHLDGTRGRESGAYLQVWKKVEGEWLIHNDCFNVVKAAGK</sequence>
<protein>
    <recommendedName>
        <fullName evidence="2">DUF4440 domain-containing protein</fullName>
    </recommendedName>
</protein>
<evidence type="ECO:0000259" key="2">
    <source>
        <dbReference type="Pfam" id="PF14534"/>
    </source>
</evidence>
<comment type="caution">
    <text evidence="3">The sequence shown here is derived from an EMBL/GenBank/DDBJ whole genome shotgun (WGS) entry which is preliminary data.</text>
</comment>
<accession>A0A016RYI7</accession>
<dbReference type="PANTHER" id="PTHR31664:SF8">
    <property type="entry name" value="DUF4440 DOMAIN-CONTAINING PROTEIN"/>
    <property type="match status" value="1"/>
</dbReference>
<dbReference type="STRING" id="53326.A0A016RYI7"/>
<evidence type="ECO:0000256" key="1">
    <source>
        <dbReference type="SAM" id="MobiDB-lite"/>
    </source>
</evidence>
<dbReference type="Gene3D" id="3.10.450.50">
    <property type="match status" value="1"/>
</dbReference>
<evidence type="ECO:0000313" key="3">
    <source>
        <dbReference type="EMBL" id="EYB83366.1"/>
    </source>
</evidence>
<dbReference type="SUPFAM" id="SSF54427">
    <property type="entry name" value="NTF2-like"/>
    <property type="match status" value="1"/>
</dbReference>
<proteinExistence type="predicted"/>
<dbReference type="EMBL" id="JARK01001673">
    <property type="protein sequence ID" value="EYB83366.1"/>
    <property type="molecule type" value="Genomic_DNA"/>
</dbReference>
<dbReference type="Proteomes" id="UP000024635">
    <property type="component" value="Unassembled WGS sequence"/>
</dbReference>
<organism evidence="3 4">
    <name type="scientific">Ancylostoma ceylanicum</name>
    <dbReference type="NCBI Taxonomy" id="53326"/>
    <lineage>
        <taxon>Eukaryota</taxon>
        <taxon>Metazoa</taxon>
        <taxon>Ecdysozoa</taxon>
        <taxon>Nematoda</taxon>
        <taxon>Chromadorea</taxon>
        <taxon>Rhabditida</taxon>
        <taxon>Rhabditina</taxon>
        <taxon>Rhabditomorpha</taxon>
        <taxon>Strongyloidea</taxon>
        <taxon>Ancylostomatidae</taxon>
        <taxon>Ancylostomatinae</taxon>
        <taxon>Ancylostoma</taxon>
    </lineage>
</organism>
<dbReference type="Pfam" id="PF14534">
    <property type="entry name" value="DUF4440"/>
    <property type="match status" value="1"/>
</dbReference>